<accession>A0A554SBK5</accession>
<dbReference type="InterPro" id="IPR036689">
    <property type="entry name" value="ESAT-6-like_sf"/>
</dbReference>
<reference evidence="2 3" key="1">
    <citation type="submission" date="2019-07" db="EMBL/GenBank/DDBJ databases">
        <authorList>
            <person name="Zhao L.H."/>
        </authorList>
    </citation>
    <scope>NUCLEOTIDE SEQUENCE [LARGE SCALE GENOMIC DNA]</scope>
    <source>
        <strain evidence="2 3">Co35</strain>
    </source>
</reference>
<name>A0A554SBK5_9ACTN</name>
<dbReference type="SUPFAM" id="SSF140453">
    <property type="entry name" value="EsxAB dimer-like"/>
    <property type="match status" value="1"/>
</dbReference>
<dbReference type="RefSeq" id="WP_143913080.1">
    <property type="nucleotide sequence ID" value="NZ_VLNT01000005.1"/>
</dbReference>
<comment type="caution">
    <text evidence="2">The sequence shown here is derived from an EMBL/GenBank/DDBJ whole genome shotgun (WGS) entry which is preliminary data.</text>
</comment>
<evidence type="ECO:0008006" key="4">
    <source>
        <dbReference type="Google" id="ProtNLM"/>
    </source>
</evidence>
<sequence>MTSPDVPHRDVISERLTELESELRQLRVHWSSTATEAYQSALGQWRSAAADLSLLLEQEPSPTDEGDDASVAEETPLPQRTYLHWA</sequence>
<dbReference type="Proteomes" id="UP000316988">
    <property type="component" value="Unassembled WGS sequence"/>
</dbReference>
<evidence type="ECO:0000313" key="3">
    <source>
        <dbReference type="Proteomes" id="UP000316988"/>
    </source>
</evidence>
<dbReference type="InterPro" id="IPR010310">
    <property type="entry name" value="T7SS_ESAT-6-like"/>
</dbReference>
<dbReference type="Pfam" id="PF06013">
    <property type="entry name" value="WXG100"/>
    <property type="match status" value="1"/>
</dbReference>
<organism evidence="2 3">
    <name type="scientific">Aeromicrobium piscarium</name>
    <dbReference type="NCBI Taxonomy" id="2590901"/>
    <lineage>
        <taxon>Bacteria</taxon>
        <taxon>Bacillati</taxon>
        <taxon>Actinomycetota</taxon>
        <taxon>Actinomycetes</taxon>
        <taxon>Propionibacteriales</taxon>
        <taxon>Nocardioidaceae</taxon>
        <taxon>Aeromicrobium</taxon>
    </lineage>
</organism>
<feature type="region of interest" description="Disordered" evidence="1">
    <location>
        <begin position="58"/>
        <end position="86"/>
    </location>
</feature>
<feature type="compositionally biased region" description="Acidic residues" evidence="1">
    <location>
        <begin position="62"/>
        <end position="71"/>
    </location>
</feature>
<dbReference type="AlphaFoldDB" id="A0A554SBK5"/>
<keyword evidence="3" id="KW-1185">Reference proteome</keyword>
<proteinExistence type="predicted"/>
<evidence type="ECO:0000256" key="1">
    <source>
        <dbReference type="SAM" id="MobiDB-lite"/>
    </source>
</evidence>
<dbReference type="EMBL" id="VLNT01000005">
    <property type="protein sequence ID" value="TSD63712.1"/>
    <property type="molecule type" value="Genomic_DNA"/>
</dbReference>
<evidence type="ECO:0000313" key="2">
    <source>
        <dbReference type="EMBL" id="TSD63712.1"/>
    </source>
</evidence>
<dbReference type="Gene3D" id="1.10.287.1060">
    <property type="entry name" value="ESAT-6-like"/>
    <property type="match status" value="1"/>
</dbReference>
<gene>
    <name evidence="2" type="ORF">FNM00_08915</name>
</gene>
<protein>
    <recommendedName>
        <fullName evidence="4">WXG100 family type VII secretion target</fullName>
    </recommendedName>
</protein>